<evidence type="ECO:0000259" key="2">
    <source>
        <dbReference type="PROSITE" id="PS50119"/>
    </source>
</evidence>
<dbReference type="Gene3D" id="3.30.160.60">
    <property type="entry name" value="Classic Zinc Finger"/>
    <property type="match status" value="1"/>
</dbReference>
<dbReference type="CDD" id="cd19757">
    <property type="entry name" value="Bbox1"/>
    <property type="match status" value="1"/>
</dbReference>
<dbReference type="InterPro" id="IPR000315">
    <property type="entry name" value="Znf_B-box"/>
</dbReference>
<dbReference type="InterPro" id="IPR011042">
    <property type="entry name" value="6-blade_b-propeller_TolB-like"/>
</dbReference>
<keyword evidence="1" id="KW-0862">Zinc</keyword>
<sequence>MASNWSVCGICDFRHVTKPSVVWCSDCDEGLCDDCKEHHNISKSSRDHDIVPIGEYQNLPTEVLQVAQSCRKHNQKYQIFCKKHDCPCCKKCIIEEHNECKDFVDIDDVIKNNRKNKLKNEIQLAREAINSHLDAIQKKLIEDLKLTIDKENKTIQQFLKSDEQNEKEVKEFQSTHLKIKQHASELQTFLTMKQMERDITAKEKFMQSINKRGSLSHSRFFCKIDTTLEKFASNVKRFGEVVIETIPSDVPYVRQKDKQAQLMIPVPAKSIDDLILTLVQSVNTHSKKVSGCTMLPDSRMVFTCYHPGYVTVVNYDGSKDFEIKSGNAFDVVYLDDDIIAVTSGVYSHNIKITDMKLKKVTKRMHVGSSNDGLALKDKHLIYCGRGKGLKKISLSDDSVSTIITSKLSERSYVITFNDRIIFTDPSTNTVTCASMQGQVKWIFKDEIILKYPLGISVDNDGNVYVIGRDSCNVVVISPDGQRHRQILSAMEGLHEPSVLHYDLVTNKLLISNSMNKAFLFNVTS</sequence>
<dbReference type="InterPro" id="IPR047153">
    <property type="entry name" value="TRIM45/56/19-like"/>
</dbReference>
<keyword evidence="1" id="KW-0863">Zinc-finger</keyword>
<name>A0A6J8BTP6_MYTCO</name>
<evidence type="ECO:0000313" key="4">
    <source>
        <dbReference type="Proteomes" id="UP000507470"/>
    </source>
</evidence>
<accession>A0A6J8BTP6</accession>
<feature type="domain" description="B box-type" evidence="2">
    <location>
        <begin position="10"/>
        <end position="53"/>
    </location>
</feature>
<gene>
    <name evidence="3" type="ORF">MCOR_21578</name>
</gene>
<dbReference type="PROSITE" id="PS50119">
    <property type="entry name" value="ZF_BBOX"/>
    <property type="match status" value="1"/>
</dbReference>
<proteinExistence type="predicted"/>
<evidence type="ECO:0000256" key="1">
    <source>
        <dbReference type="PROSITE-ProRule" id="PRU00024"/>
    </source>
</evidence>
<dbReference type="PANTHER" id="PTHR25462:SF296">
    <property type="entry name" value="MEIOTIC P26, ISOFORM F"/>
    <property type="match status" value="1"/>
</dbReference>
<protein>
    <recommendedName>
        <fullName evidence="2">B box-type domain-containing protein</fullName>
    </recommendedName>
</protein>
<dbReference type="Gene3D" id="2.120.10.30">
    <property type="entry name" value="TolB, C-terminal domain"/>
    <property type="match status" value="1"/>
</dbReference>
<dbReference type="Pfam" id="PF22586">
    <property type="entry name" value="ANCHR-like_BBOX"/>
    <property type="match status" value="1"/>
</dbReference>
<organism evidence="3 4">
    <name type="scientific">Mytilus coruscus</name>
    <name type="common">Sea mussel</name>
    <dbReference type="NCBI Taxonomy" id="42192"/>
    <lineage>
        <taxon>Eukaryota</taxon>
        <taxon>Metazoa</taxon>
        <taxon>Spiralia</taxon>
        <taxon>Lophotrochozoa</taxon>
        <taxon>Mollusca</taxon>
        <taxon>Bivalvia</taxon>
        <taxon>Autobranchia</taxon>
        <taxon>Pteriomorphia</taxon>
        <taxon>Mytilida</taxon>
        <taxon>Mytiloidea</taxon>
        <taxon>Mytilidae</taxon>
        <taxon>Mytilinae</taxon>
        <taxon>Mytilus</taxon>
    </lineage>
</organism>
<dbReference type="EMBL" id="CACVKT020003839">
    <property type="protein sequence ID" value="CAC5386099.1"/>
    <property type="molecule type" value="Genomic_DNA"/>
</dbReference>
<evidence type="ECO:0000313" key="3">
    <source>
        <dbReference type="EMBL" id="CAC5386099.1"/>
    </source>
</evidence>
<dbReference type="AlphaFoldDB" id="A0A6J8BTP6"/>
<dbReference type="GO" id="GO:0008270">
    <property type="term" value="F:zinc ion binding"/>
    <property type="evidence" value="ECO:0007669"/>
    <property type="project" value="UniProtKB-KW"/>
</dbReference>
<reference evidence="3 4" key="1">
    <citation type="submission" date="2020-06" db="EMBL/GenBank/DDBJ databases">
        <authorList>
            <person name="Li R."/>
            <person name="Bekaert M."/>
        </authorList>
    </citation>
    <scope>NUCLEOTIDE SEQUENCE [LARGE SCALE GENOMIC DNA]</scope>
    <source>
        <strain evidence="4">wild</strain>
    </source>
</reference>
<dbReference type="PANTHER" id="PTHR25462">
    <property type="entry name" value="BONUS, ISOFORM C-RELATED"/>
    <property type="match status" value="1"/>
</dbReference>
<dbReference type="Proteomes" id="UP000507470">
    <property type="component" value="Unassembled WGS sequence"/>
</dbReference>
<dbReference type="SUPFAM" id="SSF101898">
    <property type="entry name" value="NHL repeat"/>
    <property type="match status" value="1"/>
</dbReference>
<keyword evidence="4" id="KW-1185">Reference proteome</keyword>
<dbReference type="OrthoDB" id="6123834at2759"/>
<keyword evidence="1" id="KW-0479">Metal-binding</keyword>